<gene>
    <name evidence="3" type="ORF">ACFORF_03585</name>
</gene>
<dbReference type="CDD" id="cd13615">
    <property type="entry name" value="PBP2_ProWY"/>
    <property type="match status" value="1"/>
</dbReference>
<evidence type="ECO:0000313" key="4">
    <source>
        <dbReference type="Proteomes" id="UP001595807"/>
    </source>
</evidence>
<keyword evidence="4" id="KW-1185">Reference proteome</keyword>
<name>A0ABV8CU98_9STRE</name>
<dbReference type="EMBL" id="JBHRZV010000027">
    <property type="protein sequence ID" value="MFC3927704.1"/>
    <property type="molecule type" value="Genomic_DNA"/>
</dbReference>
<dbReference type="SUPFAM" id="SSF53850">
    <property type="entry name" value="Periplasmic binding protein-like II"/>
    <property type="match status" value="1"/>
</dbReference>
<protein>
    <submittedName>
        <fullName evidence="3">Glycine betaine ABC transporter substrate-binding protein</fullName>
    </submittedName>
</protein>
<proteinExistence type="predicted"/>
<evidence type="ECO:0000313" key="3">
    <source>
        <dbReference type="EMBL" id="MFC3927704.1"/>
    </source>
</evidence>
<evidence type="ECO:0000259" key="2">
    <source>
        <dbReference type="Pfam" id="PF04069"/>
    </source>
</evidence>
<feature type="signal peptide" evidence="1">
    <location>
        <begin position="1"/>
        <end position="23"/>
    </location>
</feature>
<accession>A0ABV8CU98</accession>
<feature type="chain" id="PRO_5046791550" evidence="1">
    <location>
        <begin position="24"/>
        <end position="309"/>
    </location>
</feature>
<feature type="domain" description="ABC-type glycine betaine transport system substrate-binding" evidence="2">
    <location>
        <begin position="42"/>
        <end position="303"/>
    </location>
</feature>
<evidence type="ECO:0000256" key="1">
    <source>
        <dbReference type="SAM" id="SignalP"/>
    </source>
</evidence>
<sequence>MKSKKTVLALLLGVLLFAVSAFAFFNKSNQSSENTSTQSGESIRIGSKDFTENLIVAEIYALALEDKGYSVERVSNISSSLIHNSFVNDEIDIYPEYTGTGLLSILKAEMETDPNKVYETVKSQYKDKFQVTWLDYAAANDGQGLVIRTEVAKELGIKTISDLQKHASELRFASQGEFDQREDGIPGLEKAYGKFAWKSSKVYDNSLKYAVLENEEADVTPAYTTEGQLVNTDKFTLLEDDKQFWPPYNLAPVVRDSVLKTNPEIADVLNKISVQLDTATVTSLNAKVDVDGEEYKDVAKEYYDSIKNK</sequence>
<dbReference type="Gene3D" id="3.40.190.10">
    <property type="entry name" value="Periplasmic binding protein-like II"/>
    <property type="match status" value="1"/>
</dbReference>
<keyword evidence="1" id="KW-0732">Signal</keyword>
<dbReference type="Pfam" id="PF04069">
    <property type="entry name" value="OpuAC"/>
    <property type="match status" value="1"/>
</dbReference>
<dbReference type="RefSeq" id="WP_380425576.1">
    <property type="nucleotide sequence ID" value="NZ_JBHRZV010000027.1"/>
</dbReference>
<dbReference type="Proteomes" id="UP001595807">
    <property type="component" value="Unassembled WGS sequence"/>
</dbReference>
<organism evidence="3 4">
    <name type="scientific">Streptococcus caprae</name>
    <dbReference type="NCBI Taxonomy" id="1640501"/>
    <lineage>
        <taxon>Bacteria</taxon>
        <taxon>Bacillati</taxon>
        <taxon>Bacillota</taxon>
        <taxon>Bacilli</taxon>
        <taxon>Lactobacillales</taxon>
        <taxon>Streptococcaceae</taxon>
        <taxon>Streptococcus</taxon>
    </lineage>
</organism>
<dbReference type="Gene3D" id="3.40.190.120">
    <property type="entry name" value="Osmoprotection protein (prox), domain 2"/>
    <property type="match status" value="1"/>
</dbReference>
<dbReference type="InterPro" id="IPR007210">
    <property type="entry name" value="ABC_Gly_betaine_transp_sub-bd"/>
</dbReference>
<comment type="caution">
    <text evidence="3">The sequence shown here is derived from an EMBL/GenBank/DDBJ whole genome shotgun (WGS) entry which is preliminary data.</text>
</comment>
<reference evidence="4" key="1">
    <citation type="journal article" date="2019" name="Int. J. Syst. Evol. Microbiol.">
        <title>The Global Catalogue of Microorganisms (GCM) 10K type strain sequencing project: providing services to taxonomists for standard genome sequencing and annotation.</title>
        <authorList>
            <consortium name="The Broad Institute Genomics Platform"/>
            <consortium name="The Broad Institute Genome Sequencing Center for Infectious Disease"/>
            <person name="Wu L."/>
            <person name="Ma J."/>
        </authorList>
    </citation>
    <scope>NUCLEOTIDE SEQUENCE [LARGE SCALE GENOMIC DNA]</scope>
    <source>
        <strain evidence="4">CCUG 67170</strain>
    </source>
</reference>